<reference evidence="7 8" key="1">
    <citation type="submission" date="2019-08" db="EMBL/GenBank/DDBJ databases">
        <title>Parahaliea maris sp. nov., isolated from the surface seawater.</title>
        <authorList>
            <person name="Liu Y."/>
        </authorList>
    </citation>
    <scope>NUCLEOTIDE SEQUENCE [LARGE SCALE GENOMIC DNA]</scope>
    <source>
        <strain evidence="7 8">HSLHS9</strain>
    </source>
</reference>
<comment type="similarity">
    <text evidence="1">Belongs to the SCO1/2 family.</text>
</comment>
<dbReference type="InterPro" id="IPR036249">
    <property type="entry name" value="Thioredoxin-like_sf"/>
</dbReference>
<protein>
    <submittedName>
        <fullName evidence="7">SCO family protein</fullName>
    </submittedName>
</protein>
<dbReference type="InterPro" id="IPR013766">
    <property type="entry name" value="Thioredoxin_domain"/>
</dbReference>
<dbReference type="Pfam" id="PF02630">
    <property type="entry name" value="SCO1-SenC"/>
    <property type="match status" value="1"/>
</dbReference>
<evidence type="ECO:0000256" key="2">
    <source>
        <dbReference type="ARBA" id="ARBA00023008"/>
    </source>
</evidence>
<feature type="binding site" evidence="3">
    <location>
        <position position="85"/>
    </location>
    <ligand>
        <name>Cu cation</name>
        <dbReference type="ChEBI" id="CHEBI:23378"/>
    </ligand>
</feature>
<keyword evidence="5" id="KW-0732">Signal</keyword>
<name>A0A5C8ZTW2_9GAMM</name>
<dbReference type="PANTHER" id="PTHR12151">
    <property type="entry name" value="ELECTRON TRANSPORT PROTIN SCO1/SENC FAMILY MEMBER"/>
    <property type="match status" value="1"/>
</dbReference>
<feature type="binding site" evidence="3">
    <location>
        <position position="91"/>
    </location>
    <ligand>
        <name>Cu cation</name>
        <dbReference type="ChEBI" id="CHEBI:23378"/>
    </ligand>
</feature>
<dbReference type="PROSITE" id="PS51352">
    <property type="entry name" value="THIOREDOXIN_2"/>
    <property type="match status" value="1"/>
</dbReference>
<evidence type="ECO:0000259" key="6">
    <source>
        <dbReference type="PROSITE" id="PS51352"/>
    </source>
</evidence>
<dbReference type="InterPro" id="IPR003782">
    <property type="entry name" value="SCO1/SenC"/>
</dbReference>
<dbReference type="EMBL" id="VRZA01000006">
    <property type="protein sequence ID" value="TXS91239.1"/>
    <property type="molecule type" value="Genomic_DNA"/>
</dbReference>
<dbReference type="SUPFAM" id="SSF52833">
    <property type="entry name" value="Thioredoxin-like"/>
    <property type="match status" value="1"/>
</dbReference>
<dbReference type="PANTHER" id="PTHR12151:SF25">
    <property type="entry name" value="LINALOOL DEHYDRATASE_ISOMERASE DOMAIN-CONTAINING PROTEIN"/>
    <property type="match status" value="1"/>
</dbReference>
<evidence type="ECO:0000313" key="7">
    <source>
        <dbReference type="EMBL" id="TXS91239.1"/>
    </source>
</evidence>
<comment type="caution">
    <text evidence="7">The sequence shown here is derived from an EMBL/GenBank/DDBJ whole genome shotgun (WGS) entry which is preliminary data.</text>
</comment>
<dbReference type="AlphaFoldDB" id="A0A5C8ZTW2"/>
<feature type="chain" id="PRO_5022887369" evidence="5">
    <location>
        <begin position="21"/>
        <end position="223"/>
    </location>
</feature>
<evidence type="ECO:0000256" key="1">
    <source>
        <dbReference type="ARBA" id="ARBA00010996"/>
    </source>
</evidence>
<evidence type="ECO:0000256" key="3">
    <source>
        <dbReference type="PIRSR" id="PIRSR603782-1"/>
    </source>
</evidence>
<accession>A0A5C8ZTW2</accession>
<proteinExistence type="inferred from homology"/>
<dbReference type="GO" id="GO:0046872">
    <property type="term" value="F:metal ion binding"/>
    <property type="evidence" value="ECO:0007669"/>
    <property type="project" value="UniProtKB-KW"/>
</dbReference>
<organism evidence="7 8">
    <name type="scientific">Parahaliea maris</name>
    <dbReference type="NCBI Taxonomy" id="2716870"/>
    <lineage>
        <taxon>Bacteria</taxon>
        <taxon>Pseudomonadati</taxon>
        <taxon>Pseudomonadota</taxon>
        <taxon>Gammaproteobacteria</taxon>
        <taxon>Cellvibrionales</taxon>
        <taxon>Halieaceae</taxon>
        <taxon>Parahaliea</taxon>
    </lineage>
</organism>
<evidence type="ECO:0000256" key="4">
    <source>
        <dbReference type="PIRSR" id="PIRSR603782-2"/>
    </source>
</evidence>
<sequence length="223" mass="24818">MTNVGAALLGMLLLVAGAHASTGATVLAPGYGQLAFTPPAAGSYSLPALGDAVDGRVLDRDARQWHLHDVLDGKLVLMGFIYTHCPDVNGCPLASYVMKQVQERLVNDAQLRDQVRLISLSFDPDLDTPEAMKAYSRHFRREDFDWRFLTTNSETDLLPILQGYGQFRQKVYDEDGSYAGSMSHLLRVYLIDRDKQIRNIYSAGFLHADTVVNDLRTLLLTQD</sequence>
<keyword evidence="3" id="KW-0479">Metal-binding</keyword>
<keyword evidence="2 3" id="KW-0186">Copper</keyword>
<dbReference type="Gene3D" id="3.40.30.10">
    <property type="entry name" value="Glutaredoxin"/>
    <property type="match status" value="1"/>
</dbReference>
<keyword evidence="8" id="KW-1185">Reference proteome</keyword>
<gene>
    <name evidence="7" type="ORF">FV139_15985</name>
</gene>
<dbReference type="CDD" id="cd02968">
    <property type="entry name" value="SCO"/>
    <property type="match status" value="1"/>
</dbReference>
<evidence type="ECO:0000313" key="8">
    <source>
        <dbReference type="Proteomes" id="UP000321039"/>
    </source>
</evidence>
<dbReference type="RefSeq" id="WP_148069474.1">
    <property type="nucleotide sequence ID" value="NZ_VRZA01000006.1"/>
</dbReference>
<feature type="binding site" evidence="3">
    <location>
        <position position="184"/>
    </location>
    <ligand>
        <name>Cu cation</name>
        <dbReference type="ChEBI" id="CHEBI:23378"/>
    </ligand>
</feature>
<evidence type="ECO:0000256" key="5">
    <source>
        <dbReference type="SAM" id="SignalP"/>
    </source>
</evidence>
<feature type="signal peptide" evidence="5">
    <location>
        <begin position="1"/>
        <end position="20"/>
    </location>
</feature>
<feature type="domain" description="Thioredoxin" evidence="6">
    <location>
        <begin position="35"/>
        <end position="220"/>
    </location>
</feature>
<feature type="disulfide bond" description="Redox-active" evidence="4">
    <location>
        <begin position="85"/>
        <end position="91"/>
    </location>
</feature>
<keyword evidence="4" id="KW-1015">Disulfide bond</keyword>
<dbReference type="Proteomes" id="UP000321039">
    <property type="component" value="Unassembled WGS sequence"/>
</dbReference>